<evidence type="ECO:0000313" key="6">
    <source>
        <dbReference type="Proteomes" id="UP001175226"/>
    </source>
</evidence>
<keyword evidence="6" id="KW-1185">Reference proteome</keyword>
<proteinExistence type="predicted"/>
<sequence length="320" mass="35724">MGMSLTRTRAIEFGCVEKVDDAGEGSGVHARKQGSAVGPACACYSEIQASFEIRPNNGFCYDGLYKVTACYKKQDENGYKILLFKLERIPGQFPVGTRGKFWTYPESDASIKMPEPTAPKKSLFPPRSKLPSFNKSSVSSYTLPSNWQQVALSQSYPTPLNSDSGAPLSPVPAVKVEKYCNDTLQYPVKAALSIPLSQYPEVDVKTRHSVSVRASPLRIKAESPPPMRKRLGSTLGDPLPRKRVTAPSNALRTRVRGFRLSRRLQTCRGEGGACKILGSRTLRWFWFLSMPLPESWYLSSRLFQAHAWKTADDRRGHKMR</sequence>
<feature type="domain" description="YDG" evidence="4">
    <location>
        <begin position="1"/>
        <end position="88"/>
    </location>
</feature>
<protein>
    <recommendedName>
        <fullName evidence="4">YDG domain-containing protein</fullName>
    </recommendedName>
</protein>
<comment type="subcellular location">
    <subcellularLocation>
        <location evidence="2">Nucleus</location>
    </subcellularLocation>
</comment>
<evidence type="ECO:0000256" key="1">
    <source>
        <dbReference type="ARBA" id="ARBA00023242"/>
    </source>
</evidence>
<gene>
    <name evidence="5" type="ORF">EV421DRAFT_245567</name>
</gene>
<keyword evidence="1 2" id="KW-0539">Nucleus</keyword>
<dbReference type="Proteomes" id="UP001175226">
    <property type="component" value="Unassembled WGS sequence"/>
</dbReference>
<evidence type="ECO:0000256" key="3">
    <source>
        <dbReference type="SAM" id="MobiDB-lite"/>
    </source>
</evidence>
<dbReference type="InterPro" id="IPR003105">
    <property type="entry name" value="SRA_YDG"/>
</dbReference>
<accession>A0AA39MEF2</accession>
<evidence type="ECO:0000256" key="2">
    <source>
        <dbReference type="PROSITE-ProRule" id="PRU00358"/>
    </source>
</evidence>
<comment type="caution">
    <text evidence="5">The sequence shown here is derived from an EMBL/GenBank/DDBJ whole genome shotgun (WGS) entry which is preliminary data.</text>
</comment>
<reference evidence="5" key="1">
    <citation type="submission" date="2023-06" db="EMBL/GenBank/DDBJ databases">
        <authorList>
            <consortium name="Lawrence Berkeley National Laboratory"/>
            <person name="Ahrendt S."/>
            <person name="Sahu N."/>
            <person name="Indic B."/>
            <person name="Wong-Bajracharya J."/>
            <person name="Merenyi Z."/>
            <person name="Ke H.-M."/>
            <person name="Monk M."/>
            <person name="Kocsube S."/>
            <person name="Drula E."/>
            <person name="Lipzen A."/>
            <person name="Balint B."/>
            <person name="Henrissat B."/>
            <person name="Andreopoulos B."/>
            <person name="Martin F.M."/>
            <person name="Harder C.B."/>
            <person name="Rigling D."/>
            <person name="Ford K.L."/>
            <person name="Foster G.D."/>
            <person name="Pangilinan J."/>
            <person name="Papanicolaou A."/>
            <person name="Barry K."/>
            <person name="LaButti K."/>
            <person name="Viragh M."/>
            <person name="Koriabine M."/>
            <person name="Yan M."/>
            <person name="Riley R."/>
            <person name="Champramary S."/>
            <person name="Plett K.L."/>
            <person name="Tsai I.J."/>
            <person name="Slot J."/>
            <person name="Sipos G."/>
            <person name="Plett J."/>
            <person name="Nagy L.G."/>
            <person name="Grigoriev I.V."/>
        </authorList>
    </citation>
    <scope>NUCLEOTIDE SEQUENCE</scope>
    <source>
        <strain evidence="5">FPL87.14</strain>
    </source>
</reference>
<evidence type="ECO:0000259" key="4">
    <source>
        <dbReference type="PROSITE" id="PS51015"/>
    </source>
</evidence>
<dbReference type="GO" id="GO:0005634">
    <property type="term" value="C:nucleus"/>
    <property type="evidence" value="ECO:0007669"/>
    <property type="project" value="UniProtKB-SubCell"/>
</dbReference>
<feature type="region of interest" description="Disordered" evidence="3">
    <location>
        <begin position="222"/>
        <end position="243"/>
    </location>
</feature>
<dbReference type="InterPro" id="IPR036987">
    <property type="entry name" value="SRA-YDG_sf"/>
</dbReference>
<evidence type="ECO:0000313" key="5">
    <source>
        <dbReference type="EMBL" id="KAK0430714.1"/>
    </source>
</evidence>
<dbReference type="PROSITE" id="PS51015">
    <property type="entry name" value="YDG"/>
    <property type="match status" value="1"/>
</dbReference>
<dbReference type="EMBL" id="JAUEPT010000136">
    <property type="protein sequence ID" value="KAK0430714.1"/>
    <property type="molecule type" value="Genomic_DNA"/>
</dbReference>
<dbReference type="Gene3D" id="2.30.280.10">
    <property type="entry name" value="SRA-YDG"/>
    <property type="match status" value="1"/>
</dbReference>
<dbReference type="Pfam" id="PF02182">
    <property type="entry name" value="SAD_SRA"/>
    <property type="match status" value="1"/>
</dbReference>
<name>A0AA39MEF2_9AGAR</name>
<dbReference type="InterPro" id="IPR015947">
    <property type="entry name" value="PUA-like_sf"/>
</dbReference>
<organism evidence="5 6">
    <name type="scientific">Armillaria borealis</name>
    <dbReference type="NCBI Taxonomy" id="47425"/>
    <lineage>
        <taxon>Eukaryota</taxon>
        <taxon>Fungi</taxon>
        <taxon>Dikarya</taxon>
        <taxon>Basidiomycota</taxon>
        <taxon>Agaricomycotina</taxon>
        <taxon>Agaricomycetes</taxon>
        <taxon>Agaricomycetidae</taxon>
        <taxon>Agaricales</taxon>
        <taxon>Marasmiineae</taxon>
        <taxon>Physalacriaceae</taxon>
        <taxon>Armillaria</taxon>
    </lineage>
</organism>
<dbReference type="AlphaFoldDB" id="A0AA39MEF2"/>
<dbReference type="SUPFAM" id="SSF88697">
    <property type="entry name" value="PUA domain-like"/>
    <property type="match status" value="1"/>
</dbReference>